<protein>
    <submittedName>
        <fullName evidence="1">Uncharacterized protein</fullName>
    </submittedName>
</protein>
<proteinExistence type="predicted"/>
<sequence length="119" mass="12826">MQYLSPEDRKKLQQDLVEHGIHHACRGIKVGADGGTYSNITAALRRQFMLPQDQQLLRGAGVAIAAASAISELNGTMLGEIEGAWRYSVVFPCSSPTPDLWGASHGPRTEVAGFAPSYE</sequence>
<feature type="non-terminal residue" evidence="1">
    <location>
        <position position="119"/>
    </location>
</feature>
<evidence type="ECO:0000313" key="1">
    <source>
        <dbReference type="EMBL" id="KAF4713509.1"/>
    </source>
</evidence>
<dbReference type="EMBL" id="JABANO010029449">
    <property type="protein sequence ID" value="KAF4713509.1"/>
    <property type="molecule type" value="Genomic_DNA"/>
</dbReference>
<organism evidence="1 2">
    <name type="scientific">Perkinsus olseni</name>
    <name type="common">Perkinsus atlanticus</name>
    <dbReference type="NCBI Taxonomy" id="32597"/>
    <lineage>
        <taxon>Eukaryota</taxon>
        <taxon>Sar</taxon>
        <taxon>Alveolata</taxon>
        <taxon>Perkinsozoa</taxon>
        <taxon>Perkinsea</taxon>
        <taxon>Perkinsida</taxon>
        <taxon>Perkinsidae</taxon>
        <taxon>Perkinsus</taxon>
    </lineage>
</organism>
<name>A0A7J6QXT9_PEROL</name>
<keyword evidence="2" id="KW-1185">Reference proteome</keyword>
<comment type="caution">
    <text evidence="1">The sequence shown here is derived from an EMBL/GenBank/DDBJ whole genome shotgun (WGS) entry which is preliminary data.</text>
</comment>
<evidence type="ECO:0000313" key="2">
    <source>
        <dbReference type="Proteomes" id="UP000553632"/>
    </source>
</evidence>
<dbReference type="Proteomes" id="UP000553632">
    <property type="component" value="Unassembled WGS sequence"/>
</dbReference>
<accession>A0A7J6QXT9</accession>
<reference evidence="1 2" key="1">
    <citation type="submission" date="2020-04" db="EMBL/GenBank/DDBJ databases">
        <title>Perkinsus olseni comparative genomics.</title>
        <authorList>
            <person name="Bogema D.R."/>
        </authorList>
    </citation>
    <scope>NUCLEOTIDE SEQUENCE [LARGE SCALE GENOMIC DNA]</scope>
    <source>
        <strain evidence="1 2">ATCC PRA-207</strain>
    </source>
</reference>
<dbReference type="AlphaFoldDB" id="A0A7J6QXT9"/>
<gene>
    <name evidence="1" type="ORF">FOZ63_009438</name>
</gene>